<keyword evidence="8" id="KW-0133">Cell shape</keyword>
<evidence type="ECO:0000256" key="20">
    <source>
        <dbReference type="ARBA" id="ARBA00049902"/>
    </source>
</evidence>
<keyword evidence="3" id="KW-1003">Cell membrane</keyword>
<keyword evidence="7 22" id="KW-0812">Transmembrane</keyword>
<keyword evidence="6" id="KW-0808">Transferase</keyword>
<dbReference type="InterPro" id="IPR001182">
    <property type="entry name" value="FtsW/RodA"/>
</dbReference>
<comment type="similarity">
    <text evidence="16">Belongs to the SEDS family. FtsW subfamily.</text>
</comment>
<dbReference type="NCBIfam" id="TIGR02614">
    <property type="entry name" value="ftsW"/>
    <property type="match status" value="1"/>
</dbReference>
<reference evidence="23" key="1">
    <citation type="submission" date="2020-10" db="EMBL/GenBank/DDBJ databases">
        <authorList>
            <person name="Gilroy R."/>
        </authorList>
    </citation>
    <scope>NUCLEOTIDE SEQUENCE</scope>
    <source>
        <strain evidence="23">CHK183-6373</strain>
    </source>
</reference>
<comment type="function">
    <text evidence="21">Peptidoglycan polymerase that is essential for cell division.</text>
</comment>
<reference evidence="23" key="2">
    <citation type="journal article" date="2021" name="PeerJ">
        <title>Extensive microbial diversity within the chicken gut microbiome revealed by metagenomics and culture.</title>
        <authorList>
            <person name="Gilroy R."/>
            <person name="Ravi A."/>
            <person name="Getino M."/>
            <person name="Pursley I."/>
            <person name="Horton D.L."/>
            <person name="Alikhan N.F."/>
            <person name="Baker D."/>
            <person name="Gharbi K."/>
            <person name="Hall N."/>
            <person name="Watson M."/>
            <person name="Adriaenssens E.M."/>
            <person name="Foster-Nyarko E."/>
            <person name="Jarju S."/>
            <person name="Secka A."/>
            <person name="Antonio M."/>
            <person name="Oren A."/>
            <person name="Chaudhuri R.R."/>
            <person name="La Ragione R."/>
            <person name="Hildebrand F."/>
            <person name="Pallen M.J."/>
        </authorList>
    </citation>
    <scope>NUCLEOTIDE SEQUENCE</scope>
    <source>
        <strain evidence="23">CHK183-6373</strain>
    </source>
</reference>
<feature type="transmembrane region" description="Helical" evidence="22">
    <location>
        <begin position="263"/>
        <end position="283"/>
    </location>
</feature>
<evidence type="ECO:0000256" key="15">
    <source>
        <dbReference type="ARBA" id="ARBA00033270"/>
    </source>
</evidence>
<organism evidence="23 24">
    <name type="scientific">Candidatus Ornithocaccomicrobium faecavium</name>
    <dbReference type="NCBI Taxonomy" id="2840890"/>
    <lineage>
        <taxon>Bacteria</taxon>
        <taxon>Bacillati</taxon>
        <taxon>Bacillota</taxon>
        <taxon>Clostridia</taxon>
        <taxon>Candidatus Ornithocaccomicrobium</taxon>
    </lineage>
</organism>
<feature type="transmembrane region" description="Helical" evidence="22">
    <location>
        <begin position="129"/>
        <end position="148"/>
    </location>
</feature>
<evidence type="ECO:0000256" key="10">
    <source>
        <dbReference type="ARBA" id="ARBA00022989"/>
    </source>
</evidence>
<dbReference type="InterPro" id="IPR018365">
    <property type="entry name" value="Cell_cycle_FtsW-rel_CS"/>
</dbReference>
<keyword evidence="12" id="KW-0131">Cell cycle</keyword>
<dbReference type="AlphaFoldDB" id="A0A9D1PAE9"/>
<dbReference type="GO" id="GO:0015648">
    <property type="term" value="F:lipid-linked peptidoglycan transporter activity"/>
    <property type="evidence" value="ECO:0007669"/>
    <property type="project" value="TreeGrafter"/>
</dbReference>
<evidence type="ECO:0000256" key="19">
    <source>
        <dbReference type="ARBA" id="ARBA00044770"/>
    </source>
</evidence>
<keyword evidence="10 22" id="KW-1133">Transmembrane helix</keyword>
<evidence type="ECO:0000256" key="22">
    <source>
        <dbReference type="SAM" id="Phobius"/>
    </source>
</evidence>
<dbReference type="GO" id="GO:0071555">
    <property type="term" value="P:cell wall organization"/>
    <property type="evidence" value="ECO:0007669"/>
    <property type="project" value="UniProtKB-KW"/>
</dbReference>
<dbReference type="PANTHER" id="PTHR30474">
    <property type="entry name" value="CELL CYCLE PROTEIN"/>
    <property type="match status" value="1"/>
</dbReference>
<dbReference type="Proteomes" id="UP000886884">
    <property type="component" value="Unassembled WGS sequence"/>
</dbReference>
<comment type="pathway">
    <text evidence="2">Cell wall biogenesis; peptidoglycan biosynthesis.</text>
</comment>
<feature type="transmembrane region" description="Helical" evidence="22">
    <location>
        <begin position="64"/>
        <end position="82"/>
    </location>
</feature>
<keyword evidence="13" id="KW-0961">Cell wall biogenesis/degradation</keyword>
<evidence type="ECO:0000256" key="13">
    <source>
        <dbReference type="ARBA" id="ARBA00023316"/>
    </source>
</evidence>
<dbReference type="GO" id="GO:0032153">
    <property type="term" value="C:cell division site"/>
    <property type="evidence" value="ECO:0007669"/>
    <property type="project" value="TreeGrafter"/>
</dbReference>
<evidence type="ECO:0000313" key="23">
    <source>
        <dbReference type="EMBL" id="HIV28628.1"/>
    </source>
</evidence>
<evidence type="ECO:0000256" key="6">
    <source>
        <dbReference type="ARBA" id="ARBA00022679"/>
    </source>
</evidence>
<feature type="transmembrane region" description="Helical" evidence="22">
    <location>
        <begin position="327"/>
        <end position="351"/>
    </location>
</feature>
<evidence type="ECO:0000256" key="3">
    <source>
        <dbReference type="ARBA" id="ARBA00022475"/>
    </source>
</evidence>
<dbReference type="PROSITE" id="PS00428">
    <property type="entry name" value="FTSW_RODA_SPOVE"/>
    <property type="match status" value="1"/>
</dbReference>
<dbReference type="PANTHER" id="PTHR30474:SF2">
    <property type="entry name" value="PEPTIDOGLYCAN GLYCOSYLTRANSFERASE FTSW-RELATED"/>
    <property type="match status" value="1"/>
</dbReference>
<comment type="caution">
    <text evidence="23">The sequence shown here is derived from an EMBL/GenBank/DDBJ whole genome shotgun (WGS) entry which is preliminary data.</text>
</comment>
<evidence type="ECO:0000256" key="16">
    <source>
        <dbReference type="ARBA" id="ARBA00038053"/>
    </source>
</evidence>
<dbReference type="EMBL" id="DVOT01000213">
    <property type="protein sequence ID" value="HIV28628.1"/>
    <property type="molecule type" value="Genomic_DNA"/>
</dbReference>
<keyword evidence="11 22" id="KW-0472">Membrane</keyword>
<dbReference type="GO" id="GO:0051301">
    <property type="term" value="P:cell division"/>
    <property type="evidence" value="ECO:0007669"/>
    <property type="project" value="UniProtKB-KW"/>
</dbReference>
<keyword evidence="9" id="KW-0573">Peptidoglycan synthesis</keyword>
<keyword evidence="5" id="KW-0328">Glycosyltransferase</keyword>
<evidence type="ECO:0000256" key="14">
    <source>
        <dbReference type="ARBA" id="ARBA00032370"/>
    </source>
</evidence>
<evidence type="ECO:0000256" key="17">
    <source>
        <dbReference type="ARBA" id="ARBA00041185"/>
    </source>
</evidence>
<evidence type="ECO:0000256" key="9">
    <source>
        <dbReference type="ARBA" id="ARBA00022984"/>
    </source>
</evidence>
<evidence type="ECO:0000256" key="12">
    <source>
        <dbReference type="ARBA" id="ARBA00023306"/>
    </source>
</evidence>
<feature type="transmembrane region" description="Helical" evidence="22">
    <location>
        <begin position="295"/>
        <end position="321"/>
    </location>
</feature>
<dbReference type="GO" id="GO:0008955">
    <property type="term" value="F:peptidoglycan glycosyltransferase activity"/>
    <property type="evidence" value="ECO:0007669"/>
    <property type="project" value="UniProtKB-EC"/>
</dbReference>
<evidence type="ECO:0000256" key="1">
    <source>
        <dbReference type="ARBA" id="ARBA00004651"/>
    </source>
</evidence>
<dbReference type="GO" id="GO:0005886">
    <property type="term" value="C:plasma membrane"/>
    <property type="evidence" value="ECO:0007669"/>
    <property type="project" value="UniProtKB-SubCell"/>
</dbReference>
<dbReference type="GO" id="GO:0009252">
    <property type="term" value="P:peptidoglycan biosynthetic process"/>
    <property type="evidence" value="ECO:0007669"/>
    <property type="project" value="UniProtKB-KW"/>
</dbReference>
<name>A0A9D1PAE9_9FIRM</name>
<evidence type="ECO:0000256" key="8">
    <source>
        <dbReference type="ARBA" id="ARBA00022960"/>
    </source>
</evidence>
<evidence type="ECO:0000256" key="4">
    <source>
        <dbReference type="ARBA" id="ARBA00022618"/>
    </source>
</evidence>
<keyword evidence="4" id="KW-0132">Cell division</keyword>
<dbReference type="GO" id="GO:0008360">
    <property type="term" value="P:regulation of cell shape"/>
    <property type="evidence" value="ECO:0007669"/>
    <property type="project" value="UniProtKB-KW"/>
</dbReference>
<comment type="catalytic activity">
    <reaction evidence="20">
        <text>[GlcNAc-(1-&gt;4)-Mur2Ac(oyl-L-Ala-gamma-D-Glu-L-Lys-D-Ala-D-Ala)](n)-di-trans,octa-cis-undecaprenyl diphosphate + beta-D-GlcNAc-(1-&gt;4)-Mur2Ac(oyl-L-Ala-gamma-D-Glu-L-Lys-D-Ala-D-Ala)-di-trans,octa-cis-undecaprenyl diphosphate = [GlcNAc-(1-&gt;4)-Mur2Ac(oyl-L-Ala-gamma-D-Glu-L-Lys-D-Ala-D-Ala)](n+1)-di-trans,octa-cis-undecaprenyl diphosphate + di-trans,octa-cis-undecaprenyl diphosphate + H(+)</text>
        <dbReference type="Rhea" id="RHEA:23708"/>
        <dbReference type="Rhea" id="RHEA-COMP:9602"/>
        <dbReference type="Rhea" id="RHEA-COMP:9603"/>
        <dbReference type="ChEBI" id="CHEBI:15378"/>
        <dbReference type="ChEBI" id="CHEBI:58405"/>
        <dbReference type="ChEBI" id="CHEBI:60033"/>
        <dbReference type="ChEBI" id="CHEBI:78435"/>
        <dbReference type="EC" id="2.4.99.28"/>
    </reaction>
</comment>
<evidence type="ECO:0000256" key="2">
    <source>
        <dbReference type="ARBA" id="ARBA00004752"/>
    </source>
</evidence>
<sequence>MLISFAALLAMGLIVLYAASFYNAQDQGNPLSEVLSQLMGVGVGAVGMALVLRVDYRVLQNSAVCLGLVALSLLLLVLVAIPGVGKSVNGSRRWLSLGFVGFQPSELAKYSMVAYMARALAARRRDLQRLFRGLAPLFLVPGAMFLLILQQPNLSTAGSIVIVAALMVMLAGAKWSHLSLIGACGAAVGAFYALSEEYRRERLMSFRDPWKYLSDEGYQLAQSLLAFGSGGLFGMGLGRGRQKYAFLPYPESDFIFAVVGEDMGLVGCLLILGLFVAFEFFAFRIALRCPDRFGSLLAGGIACMIGVQCVLNVAVVIGLIPTTGLPLPFFSAGGTSVSIVMCAVAVLLNVARRSGA</sequence>
<feature type="transmembrane region" description="Helical" evidence="22">
    <location>
        <begin position="94"/>
        <end position="117"/>
    </location>
</feature>
<feature type="transmembrane region" description="Helical" evidence="22">
    <location>
        <begin position="34"/>
        <end position="52"/>
    </location>
</feature>
<evidence type="ECO:0000256" key="18">
    <source>
        <dbReference type="ARBA" id="ARBA00041418"/>
    </source>
</evidence>
<feature type="transmembrane region" description="Helical" evidence="22">
    <location>
        <begin position="154"/>
        <end position="171"/>
    </location>
</feature>
<evidence type="ECO:0000256" key="7">
    <source>
        <dbReference type="ARBA" id="ARBA00022692"/>
    </source>
</evidence>
<evidence type="ECO:0000256" key="11">
    <source>
        <dbReference type="ARBA" id="ARBA00023136"/>
    </source>
</evidence>
<protein>
    <recommendedName>
        <fullName evidence="17">Probable peptidoglycan glycosyltransferase FtsW</fullName>
        <ecNumber evidence="19">2.4.99.28</ecNumber>
    </recommendedName>
    <alternativeName>
        <fullName evidence="18">Cell division protein FtsW</fullName>
    </alternativeName>
    <alternativeName>
        <fullName evidence="15">Cell wall polymerase</fullName>
    </alternativeName>
    <alternativeName>
        <fullName evidence="14">Peptidoglycan polymerase</fullName>
    </alternativeName>
</protein>
<evidence type="ECO:0000256" key="5">
    <source>
        <dbReference type="ARBA" id="ARBA00022676"/>
    </source>
</evidence>
<evidence type="ECO:0000256" key="21">
    <source>
        <dbReference type="ARBA" id="ARBA00049966"/>
    </source>
</evidence>
<evidence type="ECO:0000313" key="24">
    <source>
        <dbReference type="Proteomes" id="UP000886884"/>
    </source>
</evidence>
<gene>
    <name evidence="23" type="primary">ftsW</name>
    <name evidence="23" type="ORF">IAA64_11690</name>
</gene>
<feature type="transmembrane region" description="Helical" evidence="22">
    <location>
        <begin position="178"/>
        <end position="195"/>
    </location>
</feature>
<dbReference type="EC" id="2.4.99.28" evidence="19"/>
<dbReference type="InterPro" id="IPR013437">
    <property type="entry name" value="FtsW"/>
</dbReference>
<accession>A0A9D1PAE9</accession>
<proteinExistence type="inferred from homology"/>
<comment type="subcellular location">
    <subcellularLocation>
        <location evidence="1">Cell membrane</location>
        <topology evidence="1">Multi-pass membrane protein</topology>
    </subcellularLocation>
</comment>
<dbReference type="Pfam" id="PF01098">
    <property type="entry name" value="FTSW_RODA_SPOVE"/>
    <property type="match status" value="1"/>
</dbReference>